<dbReference type="EMBL" id="ML213514">
    <property type="protein sequence ID" value="TFK49918.1"/>
    <property type="molecule type" value="Genomic_DNA"/>
</dbReference>
<proteinExistence type="predicted"/>
<gene>
    <name evidence="2" type="ORF">OE88DRAFT_293269</name>
</gene>
<dbReference type="Proteomes" id="UP000305948">
    <property type="component" value="Unassembled WGS sequence"/>
</dbReference>
<dbReference type="AlphaFoldDB" id="A0A5C3N1J5"/>
<name>A0A5C3N1J5_9AGAM</name>
<dbReference type="OrthoDB" id="3168445at2759"/>
<evidence type="ECO:0000313" key="2">
    <source>
        <dbReference type="EMBL" id="TFK49918.1"/>
    </source>
</evidence>
<keyword evidence="3" id="KW-1185">Reference proteome</keyword>
<feature type="compositionally biased region" description="Basic and acidic residues" evidence="1">
    <location>
        <begin position="82"/>
        <end position="128"/>
    </location>
</feature>
<evidence type="ECO:0000256" key="1">
    <source>
        <dbReference type="SAM" id="MobiDB-lite"/>
    </source>
</evidence>
<reference evidence="2 3" key="1">
    <citation type="journal article" date="2019" name="Nat. Ecol. Evol.">
        <title>Megaphylogeny resolves global patterns of mushroom evolution.</title>
        <authorList>
            <person name="Varga T."/>
            <person name="Krizsan K."/>
            <person name="Foldi C."/>
            <person name="Dima B."/>
            <person name="Sanchez-Garcia M."/>
            <person name="Sanchez-Ramirez S."/>
            <person name="Szollosi G.J."/>
            <person name="Szarkandi J.G."/>
            <person name="Papp V."/>
            <person name="Albert L."/>
            <person name="Andreopoulos W."/>
            <person name="Angelini C."/>
            <person name="Antonin V."/>
            <person name="Barry K.W."/>
            <person name="Bougher N.L."/>
            <person name="Buchanan P."/>
            <person name="Buyck B."/>
            <person name="Bense V."/>
            <person name="Catcheside P."/>
            <person name="Chovatia M."/>
            <person name="Cooper J."/>
            <person name="Damon W."/>
            <person name="Desjardin D."/>
            <person name="Finy P."/>
            <person name="Geml J."/>
            <person name="Haridas S."/>
            <person name="Hughes K."/>
            <person name="Justo A."/>
            <person name="Karasinski D."/>
            <person name="Kautmanova I."/>
            <person name="Kiss B."/>
            <person name="Kocsube S."/>
            <person name="Kotiranta H."/>
            <person name="LaButti K.M."/>
            <person name="Lechner B.E."/>
            <person name="Liimatainen K."/>
            <person name="Lipzen A."/>
            <person name="Lukacs Z."/>
            <person name="Mihaltcheva S."/>
            <person name="Morgado L.N."/>
            <person name="Niskanen T."/>
            <person name="Noordeloos M.E."/>
            <person name="Ohm R.A."/>
            <person name="Ortiz-Santana B."/>
            <person name="Ovrebo C."/>
            <person name="Racz N."/>
            <person name="Riley R."/>
            <person name="Savchenko A."/>
            <person name="Shiryaev A."/>
            <person name="Soop K."/>
            <person name="Spirin V."/>
            <person name="Szebenyi C."/>
            <person name="Tomsovsky M."/>
            <person name="Tulloss R.E."/>
            <person name="Uehling J."/>
            <person name="Grigoriev I.V."/>
            <person name="Vagvolgyi C."/>
            <person name="Papp T."/>
            <person name="Martin F.M."/>
            <person name="Miettinen O."/>
            <person name="Hibbett D.S."/>
            <person name="Nagy L.G."/>
        </authorList>
    </citation>
    <scope>NUCLEOTIDE SEQUENCE [LARGE SCALE GENOMIC DNA]</scope>
    <source>
        <strain evidence="2 3">OMC1185</strain>
    </source>
</reference>
<protein>
    <submittedName>
        <fullName evidence="2">Uncharacterized protein</fullName>
    </submittedName>
</protein>
<feature type="region of interest" description="Disordered" evidence="1">
    <location>
        <begin position="22"/>
        <end position="138"/>
    </location>
</feature>
<accession>A0A5C3N1J5</accession>
<feature type="compositionally biased region" description="Polar residues" evidence="1">
    <location>
        <begin position="62"/>
        <end position="73"/>
    </location>
</feature>
<sequence>MMLSAEQGRIMRHLHFILPGHRARSRNASREPGASVSDTEGSGVFKRVTTQFRRRMSGALPQHSSTQNRQSSYGPPMPSDFTNKEQREQALRERGLIPASRRDLSALEASRDLHKTYVKPLSDEEAGRGGKTAAMLIREQYEARERQLAQGQQSRAT</sequence>
<evidence type="ECO:0000313" key="3">
    <source>
        <dbReference type="Proteomes" id="UP000305948"/>
    </source>
</evidence>
<organism evidence="2 3">
    <name type="scientific">Heliocybe sulcata</name>
    <dbReference type="NCBI Taxonomy" id="5364"/>
    <lineage>
        <taxon>Eukaryota</taxon>
        <taxon>Fungi</taxon>
        <taxon>Dikarya</taxon>
        <taxon>Basidiomycota</taxon>
        <taxon>Agaricomycotina</taxon>
        <taxon>Agaricomycetes</taxon>
        <taxon>Gloeophyllales</taxon>
        <taxon>Gloeophyllaceae</taxon>
        <taxon>Heliocybe</taxon>
    </lineage>
</organism>